<evidence type="ECO:0000256" key="1">
    <source>
        <dbReference type="SAM" id="MobiDB-lite"/>
    </source>
</evidence>
<comment type="caution">
    <text evidence="2">The sequence shown here is derived from an EMBL/GenBank/DDBJ whole genome shotgun (WGS) entry which is preliminary data.</text>
</comment>
<evidence type="ECO:0000313" key="3">
    <source>
        <dbReference type="Proteomes" id="UP001596460"/>
    </source>
</evidence>
<accession>A0ABD5XNL8</accession>
<evidence type="ECO:0000313" key="2">
    <source>
        <dbReference type="EMBL" id="MFC7131459.1"/>
    </source>
</evidence>
<dbReference type="SUPFAM" id="SSF51004">
    <property type="entry name" value="C-terminal (heme d1) domain of cytochrome cd1-nitrite reductase"/>
    <property type="match status" value="1"/>
</dbReference>
<sequence length="424" mass="44687">MAGEDTDPVLYPNRRDSSTSTGGMSRRRLLAGSATAGVVATAGCIGGDGGSEPAEQPTVFVFNTGDGTVSLIDPESDELVETRAIDLSSSFPSNQYTPDLTADRDDSLWLNVGRGVRGLAVGSLSETAAVETGSGANWLEQTPDGRHVIVSAREPSHRQFRLDADPASETFGEVTAEIDRTPEGGRDDRDGPGPCDVTIHPDGDYAYVPDLFGDTLTVLSVEPFEIVTQEDIEPVGDGPARPWMGTVAPDGRTLLVEHNEANGGSEGIWTLDDPAAPSETARLTAEDGLGRRPLTSEIGPDSETGYVFTPGSNDVTVVGLTDGTVTTRLDLGGSAFVGTWNPSRTKLYAPVQTADEVAVIDHERKEVIERIGVGPNPYGATSAQVRPQNDPSASMTLAMARLGISSERPETTYCIGNCACGHRL</sequence>
<reference evidence="2 3" key="1">
    <citation type="journal article" date="2019" name="Int. J. Syst. Evol. Microbiol.">
        <title>The Global Catalogue of Microorganisms (GCM) 10K type strain sequencing project: providing services to taxonomists for standard genome sequencing and annotation.</title>
        <authorList>
            <consortium name="The Broad Institute Genomics Platform"/>
            <consortium name="The Broad Institute Genome Sequencing Center for Infectious Disease"/>
            <person name="Wu L."/>
            <person name="Ma J."/>
        </authorList>
    </citation>
    <scope>NUCLEOTIDE SEQUENCE [LARGE SCALE GENOMIC DNA]</scope>
    <source>
        <strain evidence="2 3">DSM 26526</strain>
    </source>
</reference>
<dbReference type="PANTHER" id="PTHR47197:SF3">
    <property type="entry name" value="DIHYDRO-HEME D1 DEHYDROGENASE"/>
    <property type="match status" value="1"/>
</dbReference>
<dbReference type="Proteomes" id="UP001596460">
    <property type="component" value="Unassembled WGS sequence"/>
</dbReference>
<dbReference type="RefSeq" id="WP_390247619.1">
    <property type="nucleotide sequence ID" value="NZ_JBHTAB010000015.1"/>
</dbReference>
<dbReference type="EMBL" id="JBHTAB010000015">
    <property type="protein sequence ID" value="MFC7131459.1"/>
    <property type="molecule type" value="Genomic_DNA"/>
</dbReference>
<name>A0ABD5XNL8_9EURY</name>
<dbReference type="PROSITE" id="PS51318">
    <property type="entry name" value="TAT"/>
    <property type="match status" value="1"/>
</dbReference>
<dbReference type="InterPro" id="IPR011048">
    <property type="entry name" value="Haem_d1_sf"/>
</dbReference>
<organism evidence="2 3">
    <name type="scientific">Haloferax chudinovii</name>
    <dbReference type="NCBI Taxonomy" id="1109010"/>
    <lineage>
        <taxon>Archaea</taxon>
        <taxon>Methanobacteriati</taxon>
        <taxon>Methanobacteriota</taxon>
        <taxon>Stenosarchaea group</taxon>
        <taxon>Halobacteria</taxon>
        <taxon>Halobacteriales</taxon>
        <taxon>Haloferacaceae</taxon>
        <taxon>Haloferax</taxon>
    </lineage>
</organism>
<dbReference type="PANTHER" id="PTHR47197">
    <property type="entry name" value="PROTEIN NIRF"/>
    <property type="match status" value="1"/>
</dbReference>
<dbReference type="InterPro" id="IPR051200">
    <property type="entry name" value="Host-pathogen_enzymatic-act"/>
</dbReference>
<dbReference type="AlphaFoldDB" id="A0ABD5XNL8"/>
<feature type="region of interest" description="Disordered" evidence="1">
    <location>
        <begin position="1"/>
        <end position="28"/>
    </location>
</feature>
<proteinExistence type="predicted"/>
<dbReference type="InterPro" id="IPR015943">
    <property type="entry name" value="WD40/YVTN_repeat-like_dom_sf"/>
</dbReference>
<gene>
    <name evidence="2" type="ORF">ACFQI8_19075</name>
</gene>
<dbReference type="InterPro" id="IPR006311">
    <property type="entry name" value="TAT_signal"/>
</dbReference>
<protein>
    <submittedName>
        <fullName evidence="2">YncE family protein</fullName>
    </submittedName>
</protein>
<keyword evidence="3" id="KW-1185">Reference proteome</keyword>
<dbReference type="Gene3D" id="2.130.10.10">
    <property type="entry name" value="YVTN repeat-like/Quinoprotein amine dehydrogenase"/>
    <property type="match status" value="3"/>
</dbReference>